<dbReference type="Pfam" id="PF14969">
    <property type="entry name" value="DUF4508"/>
    <property type="match status" value="1"/>
</dbReference>
<evidence type="ECO:0000313" key="2">
    <source>
        <dbReference type="EMBL" id="SBP34768.1"/>
    </source>
</evidence>
<dbReference type="EMBL" id="HADX01012536">
    <property type="protein sequence ID" value="SBP34768.1"/>
    <property type="molecule type" value="Transcribed_RNA"/>
</dbReference>
<dbReference type="InterPro" id="IPR028019">
    <property type="entry name" value="DUF4508"/>
</dbReference>
<dbReference type="PANTHER" id="PTHR16260:SF3">
    <property type="entry name" value="CHROMOSOME 14 OPEN READING FRAME 119-LIKE-RELATED"/>
    <property type="match status" value="1"/>
</dbReference>
<reference evidence="2" key="2">
    <citation type="submission" date="2016-06" db="EMBL/GenBank/DDBJ databases">
        <title>The genome of a short-lived fish provides insights into sex chromosome evolution and the genetic control of aging.</title>
        <authorList>
            <person name="Reichwald K."/>
            <person name="Felder M."/>
            <person name="Petzold A."/>
            <person name="Koch P."/>
            <person name="Groth M."/>
            <person name="Platzer M."/>
        </authorList>
    </citation>
    <scope>NUCLEOTIDE SEQUENCE</scope>
    <source>
        <tissue evidence="2">Brain</tissue>
    </source>
</reference>
<name>A0A1A7YX67_9TELE</name>
<accession>A0A1A7YX67</accession>
<sequence length="194" mass="21547">MSWFSQVGQGSYQQQPAGSQTFSTTNMGSTFSPTGPIVGPATPDSGGAALSPFSLLNFPPVPQGASTPLSLENLSCASQSVREPDPISYVTLQEQRCVLSWFQGWTSTQRERFLHDLLGKAVPGKVCTLLDSLSTLQVKDKLPNIFECQLRLWTQWFESWGEEERNHFLHMLEEQDPEYVAHFYRSVAGTAGRD</sequence>
<feature type="region of interest" description="Disordered" evidence="1">
    <location>
        <begin position="1"/>
        <end position="43"/>
    </location>
</feature>
<gene>
    <name evidence="2" type="primary">C2H14ORF119</name>
</gene>
<feature type="compositionally biased region" description="Polar residues" evidence="1">
    <location>
        <begin position="1"/>
        <end position="33"/>
    </location>
</feature>
<dbReference type="PANTHER" id="PTHR16260">
    <property type="entry name" value="SIMILAR TO 1700123O20RIK PROTEIN"/>
    <property type="match status" value="1"/>
</dbReference>
<dbReference type="AlphaFoldDB" id="A0A1A7YX67"/>
<dbReference type="EMBL" id="HADW01010945">
    <property type="protein sequence ID" value="SBP12345.1"/>
    <property type="molecule type" value="Transcribed_RNA"/>
</dbReference>
<organism evidence="2">
    <name type="scientific">Iconisemion striatum</name>
    <dbReference type="NCBI Taxonomy" id="60296"/>
    <lineage>
        <taxon>Eukaryota</taxon>
        <taxon>Metazoa</taxon>
        <taxon>Chordata</taxon>
        <taxon>Craniata</taxon>
        <taxon>Vertebrata</taxon>
        <taxon>Euteleostomi</taxon>
        <taxon>Actinopterygii</taxon>
        <taxon>Neopterygii</taxon>
        <taxon>Teleostei</taxon>
        <taxon>Neoteleostei</taxon>
        <taxon>Acanthomorphata</taxon>
        <taxon>Ovalentaria</taxon>
        <taxon>Atherinomorphae</taxon>
        <taxon>Cyprinodontiformes</taxon>
        <taxon>Nothobranchiidae</taxon>
        <taxon>Iconisemion</taxon>
    </lineage>
</organism>
<proteinExistence type="predicted"/>
<evidence type="ECO:0000256" key="1">
    <source>
        <dbReference type="SAM" id="MobiDB-lite"/>
    </source>
</evidence>
<reference evidence="2" key="1">
    <citation type="submission" date="2016-05" db="EMBL/GenBank/DDBJ databases">
        <authorList>
            <person name="Lavstsen T."/>
            <person name="Jespersen J.S."/>
        </authorList>
    </citation>
    <scope>NUCLEOTIDE SEQUENCE</scope>
    <source>
        <tissue evidence="2">Brain</tissue>
    </source>
</reference>
<protein>
    <submittedName>
        <fullName evidence="2">Chromosome 14 open reading frame 119</fullName>
    </submittedName>
</protein>